<accession>A0ABY7FYH9</accession>
<dbReference type="PANTHER" id="PTHR28603:SF1">
    <property type="entry name" value="TRANSMEMBRANE PROTEIN 243"/>
    <property type="match status" value="1"/>
</dbReference>
<dbReference type="EMBL" id="CP111025">
    <property type="protein sequence ID" value="WAR25958.1"/>
    <property type="molecule type" value="Genomic_DNA"/>
</dbReference>
<sequence>MVYTSSVIDCWFTNLIRIVHQSDLFDLMVYPSSPFKDRICNLVLASFTGILVAVTLIYWYRQGDLEPKFLRLIFYNAFTMILLCICGNLYIHNIGYEKK</sequence>
<feature type="transmembrane region" description="Helical" evidence="1">
    <location>
        <begin position="39"/>
        <end position="60"/>
    </location>
</feature>
<dbReference type="Proteomes" id="UP001164746">
    <property type="component" value="Chromosome 14"/>
</dbReference>
<evidence type="ECO:0000313" key="2">
    <source>
        <dbReference type="EMBL" id="WAR25958.1"/>
    </source>
</evidence>
<keyword evidence="1" id="KW-0812">Transmembrane</keyword>
<dbReference type="Pfam" id="PF10856">
    <property type="entry name" value="DUF2678"/>
    <property type="match status" value="1"/>
</dbReference>
<feature type="transmembrane region" description="Helical" evidence="1">
    <location>
        <begin position="72"/>
        <end position="91"/>
    </location>
</feature>
<evidence type="ECO:0000313" key="3">
    <source>
        <dbReference type="Proteomes" id="UP001164746"/>
    </source>
</evidence>
<dbReference type="InterPro" id="IPR022564">
    <property type="entry name" value="DUF2678"/>
</dbReference>
<dbReference type="PANTHER" id="PTHR28603">
    <property type="entry name" value="TRANSMEMBRANE PROTEIN 243"/>
    <property type="match status" value="1"/>
</dbReference>
<proteinExistence type="predicted"/>
<protein>
    <submittedName>
        <fullName evidence="2">TM243-like protein</fullName>
    </submittedName>
</protein>
<organism evidence="2 3">
    <name type="scientific">Mya arenaria</name>
    <name type="common">Soft-shell clam</name>
    <dbReference type="NCBI Taxonomy" id="6604"/>
    <lineage>
        <taxon>Eukaryota</taxon>
        <taxon>Metazoa</taxon>
        <taxon>Spiralia</taxon>
        <taxon>Lophotrochozoa</taxon>
        <taxon>Mollusca</taxon>
        <taxon>Bivalvia</taxon>
        <taxon>Autobranchia</taxon>
        <taxon>Heteroconchia</taxon>
        <taxon>Euheterodonta</taxon>
        <taxon>Imparidentia</taxon>
        <taxon>Neoheterodontei</taxon>
        <taxon>Myida</taxon>
        <taxon>Myoidea</taxon>
        <taxon>Myidae</taxon>
        <taxon>Mya</taxon>
    </lineage>
</organism>
<keyword evidence="3" id="KW-1185">Reference proteome</keyword>
<keyword evidence="1" id="KW-1133">Transmembrane helix</keyword>
<name>A0ABY7FYH9_MYAAR</name>
<evidence type="ECO:0000256" key="1">
    <source>
        <dbReference type="SAM" id="Phobius"/>
    </source>
</evidence>
<reference evidence="2" key="1">
    <citation type="submission" date="2022-11" db="EMBL/GenBank/DDBJ databases">
        <title>Centuries of genome instability and evolution in soft-shell clam transmissible cancer (bioRxiv).</title>
        <authorList>
            <person name="Hart S.F.M."/>
            <person name="Yonemitsu M.A."/>
            <person name="Giersch R.M."/>
            <person name="Beal B.F."/>
            <person name="Arriagada G."/>
            <person name="Davis B.W."/>
            <person name="Ostrander E.A."/>
            <person name="Goff S.P."/>
            <person name="Metzger M.J."/>
        </authorList>
    </citation>
    <scope>NUCLEOTIDE SEQUENCE</scope>
    <source>
        <strain evidence="2">MELC-2E11</strain>
        <tissue evidence="2">Siphon/mantle</tissue>
    </source>
</reference>
<gene>
    <name evidence="2" type="ORF">MAR_011662</name>
</gene>
<keyword evidence="1" id="KW-0472">Membrane</keyword>